<keyword evidence="3 5" id="KW-0687">Ribonucleoprotein</keyword>
<evidence type="ECO:0000313" key="7">
    <source>
        <dbReference type="EMBL" id="KFF05271.1"/>
    </source>
</evidence>
<protein>
    <recommendedName>
        <fullName evidence="4 5">Large ribosomal subunit protein uL4</fullName>
    </recommendedName>
</protein>
<comment type="caution">
    <text evidence="7">The sequence shown here is derived from an EMBL/GenBank/DDBJ whole genome shotgun (WGS) entry which is preliminary data.</text>
</comment>
<evidence type="ECO:0000256" key="5">
    <source>
        <dbReference type="HAMAP-Rule" id="MF_01328"/>
    </source>
</evidence>
<dbReference type="InterPro" id="IPR013005">
    <property type="entry name" value="Ribosomal_uL4-like"/>
</dbReference>
<dbReference type="SUPFAM" id="SSF52166">
    <property type="entry name" value="Ribosomal protein L4"/>
    <property type="match status" value="1"/>
</dbReference>
<dbReference type="Gene3D" id="3.40.1370.10">
    <property type="match status" value="1"/>
</dbReference>
<dbReference type="EMBL" id="JPRL01000001">
    <property type="protein sequence ID" value="KFF05271.1"/>
    <property type="molecule type" value="Genomic_DNA"/>
</dbReference>
<evidence type="ECO:0000256" key="4">
    <source>
        <dbReference type="ARBA" id="ARBA00035244"/>
    </source>
</evidence>
<comment type="similarity">
    <text evidence="1 5">Belongs to the universal ribosomal protein uL4 family.</text>
</comment>
<dbReference type="Proteomes" id="UP000028715">
    <property type="component" value="Unassembled WGS sequence"/>
</dbReference>
<keyword evidence="8" id="KW-1185">Reference proteome</keyword>
<dbReference type="GO" id="GO:0006412">
    <property type="term" value="P:translation"/>
    <property type="evidence" value="ECO:0007669"/>
    <property type="project" value="UniProtKB-UniRule"/>
</dbReference>
<dbReference type="InterPro" id="IPR023574">
    <property type="entry name" value="Ribosomal_uL4_dom_sf"/>
</dbReference>
<dbReference type="GO" id="GO:1990904">
    <property type="term" value="C:ribonucleoprotein complex"/>
    <property type="evidence" value="ECO:0007669"/>
    <property type="project" value="UniProtKB-KW"/>
</dbReference>
<comment type="subunit">
    <text evidence="5">Part of the 50S ribosomal subunit.</text>
</comment>
<accession>A0A085ZLF7</accession>
<evidence type="ECO:0000256" key="3">
    <source>
        <dbReference type="ARBA" id="ARBA00023274"/>
    </source>
</evidence>
<dbReference type="GO" id="GO:0003735">
    <property type="term" value="F:structural constituent of ribosome"/>
    <property type="evidence" value="ECO:0007669"/>
    <property type="project" value="InterPro"/>
</dbReference>
<dbReference type="GO" id="GO:0005840">
    <property type="term" value="C:ribosome"/>
    <property type="evidence" value="ECO:0007669"/>
    <property type="project" value="UniProtKB-KW"/>
</dbReference>
<dbReference type="RefSeq" id="WP_035682492.1">
    <property type="nucleotide sequence ID" value="NZ_JPRL01000001.1"/>
</dbReference>
<evidence type="ECO:0000313" key="8">
    <source>
        <dbReference type="Proteomes" id="UP000028715"/>
    </source>
</evidence>
<dbReference type="PANTHER" id="PTHR10746:SF6">
    <property type="entry name" value="LARGE RIBOSOMAL SUBUNIT PROTEIN UL4M"/>
    <property type="match status" value="1"/>
</dbReference>
<sequence length="209" mass="23106">MEVKVLDFNGKDTGRKVQLSDSVFAIEPNNHAVYLDVKQYLANQRQGTHKAKERAEVTGSTRKIKKQKGTGTARAGSIKNPLFKGGGTIFGPRPRSYSFKLNKAVKRLARKSAFSIKAKEANIIVLEDFNFEAPNTKNFINVLKALGLENKKSLFVLGESNKNVYLSSRNLKASNVVTSSELSTYAILNTNNLVLLEGSLELIEENLSK</sequence>
<dbReference type="HAMAP" id="MF_01328_B">
    <property type="entry name" value="Ribosomal_uL4_B"/>
    <property type="match status" value="1"/>
</dbReference>
<dbReference type="Pfam" id="PF00573">
    <property type="entry name" value="Ribosomal_L4"/>
    <property type="match status" value="1"/>
</dbReference>
<comment type="function">
    <text evidence="5">One of the primary rRNA binding proteins, this protein initially binds near the 5'-end of the 23S rRNA. It is important during the early stages of 50S assembly. It makes multiple contacts with different domains of the 23S rRNA in the assembled 50S subunit and ribosome.</text>
</comment>
<proteinExistence type="inferred from homology"/>
<keyword evidence="2 5" id="KW-0689">Ribosomal protein</keyword>
<keyword evidence="5" id="KW-0694">RNA-binding</keyword>
<feature type="region of interest" description="Disordered" evidence="6">
    <location>
        <begin position="45"/>
        <end position="77"/>
    </location>
</feature>
<organism evidence="7 8">
    <name type="scientific">Flavobacterium reichenbachii</name>
    <dbReference type="NCBI Taxonomy" id="362418"/>
    <lineage>
        <taxon>Bacteria</taxon>
        <taxon>Pseudomonadati</taxon>
        <taxon>Bacteroidota</taxon>
        <taxon>Flavobacteriia</taxon>
        <taxon>Flavobacteriales</taxon>
        <taxon>Flavobacteriaceae</taxon>
        <taxon>Flavobacterium</taxon>
    </lineage>
</organism>
<dbReference type="GO" id="GO:0019843">
    <property type="term" value="F:rRNA binding"/>
    <property type="evidence" value="ECO:0007669"/>
    <property type="project" value="UniProtKB-UniRule"/>
</dbReference>
<dbReference type="PANTHER" id="PTHR10746">
    <property type="entry name" value="50S RIBOSOMAL PROTEIN L4"/>
    <property type="match status" value="1"/>
</dbReference>
<dbReference type="InterPro" id="IPR002136">
    <property type="entry name" value="Ribosomal_uL4"/>
</dbReference>
<evidence type="ECO:0000256" key="6">
    <source>
        <dbReference type="SAM" id="MobiDB-lite"/>
    </source>
</evidence>
<reference evidence="7 8" key="1">
    <citation type="submission" date="2014-07" db="EMBL/GenBank/DDBJ databases">
        <title>Genome of Flavobacterium reichenbachii LMG 25512.</title>
        <authorList>
            <person name="Stropko S.J."/>
            <person name="Pipes S.E."/>
            <person name="Newman J.D."/>
        </authorList>
    </citation>
    <scope>NUCLEOTIDE SEQUENCE [LARGE SCALE GENOMIC DNA]</scope>
    <source>
        <strain evidence="7 8">LMG 25512</strain>
    </source>
</reference>
<evidence type="ECO:0000256" key="1">
    <source>
        <dbReference type="ARBA" id="ARBA00010528"/>
    </source>
</evidence>
<gene>
    <name evidence="5" type="primary">rplD</name>
    <name evidence="7" type="ORF">IW19_06875</name>
</gene>
<dbReference type="STRING" id="362418.IW19_06875"/>
<name>A0A085ZLF7_9FLAO</name>
<dbReference type="OrthoDB" id="9803201at2"/>
<keyword evidence="5" id="KW-0699">rRNA-binding</keyword>
<dbReference type="AlphaFoldDB" id="A0A085ZLF7"/>
<comment type="function">
    <text evidence="5">Forms part of the polypeptide exit tunnel.</text>
</comment>
<evidence type="ECO:0000256" key="2">
    <source>
        <dbReference type="ARBA" id="ARBA00022980"/>
    </source>
</evidence>
<dbReference type="eggNOG" id="COG0088">
    <property type="taxonomic scope" value="Bacteria"/>
</dbReference>
<dbReference type="NCBIfam" id="TIGR03953">
    <property type="entry name" value="rplD_bact"/>
    <property type="match status" value="1"/>
</dbReference>